<gene>
    <name evidence="1" type="ORF">FHX41_2204</name>
</gene>
<evidence type="ECO:0000313" key="1">
    <source>
        <dbReference type="EMBL" id="TQM68555.1"/>
    </source>
</evidence>
<dbReference type="OrthoDB" id="3478209at2"/>
<dbReference type="EMBL" id="VFPO01000001">
    <property type="protein sequence ID" value="TQM68555.1"/>
    <property type="molecule type" value="Genomic_DNA"/>
</dbReference>
<evidence type="ECO:0000313" key="2">
    <source>
        <dbReference type="Proteomes" id="UP000316706"/>
    </source>
</evidence>
<dbReference type="AlphaFoldDB" id="A0A543ID99"/>
<accession>A0A543ID99</accession>
<dbReference type="RefSeq" id="WP_141968087.1">
    <property type="nucleotide sequence ID" value="NZ_VFPO01000001.1"/>
</dbReference>
<organism evidence="1 2">
    <name type="scientific">Actinomadura hallensis</name>
    <dbReference type="NCBI Taxonomy" id="337895"/>
    <lineage>
        <taxon>Bacteria</taxon>
        <taxon>Bacillati</taxon>
        <taxon>Actinomycetota</taxon>
        <taxon>Actinomycetes</taxon>
        <taxon>Streptosporangiales</taxon>
        <taxon>Thermomonosporaceae</taxon>
        <taxon>Actinomadura</taxon>
    </lineage>
</organism>
<sequence length="166" mass="18261">MAFPVIDCTGVEVRGEHVVALRSLLKGEPGSWEPFQVAESPEEAIAYTAMLYGAFKVAVWRKFSPTYSTPDVIRFVADMRIAYGRDVSPIHPHVAEQLILEALGNPAAESYVPPDAESVIGVEAAVLDTLLHEENLDEAGLEEFIEDSADFVREWIAARQGEPCNM</sequence>
<reference evidence="1 2" key="1">
    <citation type="submission" date="2019-06" db="EMBL/GenBank/DDBJ databases">
        <title>Sequencing the genomes of 1000 actinobacteria strains.</title>
        <authorList>
            <person name="Klenk H.-P."/>
        </authorList>
    </citation>
    <scope>NUCLEOTIDE SEQUENCE [LARGE SCALE GENOMIC DNA]</scope>
    <source>
        <strain evidence="1 2">DSM 45043</strain>
    </source>
</reference>
<comment type="caution">
    <text evidence="1">The sequence shown here is derived from an EMBL/GenBank/DDBJ whole genome shotgun (WGS) entry which is preliminary data.</text>
</comment>
<keyword evidence="2" id="KW-1185">Reference proteome</keyword>
<protein>
    <submittedName>
        <fullName evidence="1">Uncharacterized protein</fullName>
    </submittedName>
</protein>
<proteinExistence type="predicted"/>
<name>A0A543ID99_9ACTN</name>
<dbReference type="Proteomes" id="UP000316706">
    <property type="component" value="Unassembled WGS sequence"/>
</dbReference>